<name>A0ACB9I0H3_9ASTR</name>
<protein>
    <submittedName>
        <fullName evidence="1">Uncharacterized protein</fullName>
    </submittedName>
</protein>
<dbReference type="EMBL" id="CM042027">
    <property type="protein sequence ID" value="KAI3800870.1"/>
    <property type="molecule type" value="Genomic_DNA"/>
</dbReference>
<proteinExistence type="predicted"/>
<keyword evidence="2" id="KW-1185">Reference proteome</keyword>
<evidence type="ECO:0000313" key="2">
    <source>
        <dbReference type="Proteomes" id="UP001056120"/>
    </source>
</evidence>
<sequence length="213" mass="23323">MTSSLHGLYGLGHTRATMAITMGSKAVRRSESGKIDSMEKRGFYKESPAVSHKSFRAGPYRREAARPRHPCSRPPSNTHAQMPSHFSLFLQSHPVSVLLPTTDGGELGQLVEEGSDDRSIPLSVFPLAPPLSLSLQPRGRTKEGKLKNGAVKACEVDNKQELHKTSFAIEAMPELSAKRARTTGKELGVRLREVGKGMRKDKTEGEKPAKKLL</sequence>
<reference evidence="2" key="1">
    <citation type="journal article" date="2022" name="Mol. Ecol. Resour.">
        <title>The genomes of chicory, endive, great burdock and yacon provide insights into Asteraceae palaeo-polyploidization history and plant inulin production.</title>
        <authorList>
            <person name="Fan W."/>
            <person name="Wang S."/>
            <person name="Wang H."/>
            <person name="Wang A."/>
            <person name="Jiang F."/>
            <person name="Liu H."/>
            <person name="Zhao H."/>
            <person name="Xu D."/>
            <person name="Zhang Y."/>
        </authorList>
    </citation>
    <scope>NUCLEOTIDE SEQUENCE [LARGE SCALE GENOMIC DNA]</scope>
    <source>
        <strain evidence="2">cv. Yunnan</strain>
    </source>
</reference>
<organism evidence="1 2">
    <name type="scientific">Smallanthus sonchifolius</name>
    <dbReference type="NCBI Taxonomy" id="185202"/>
    <lineage>
        <taxon>Eukaryota</taxon>
        <taxon>Viridiplantae</taxon>
        <taxon>Streptophyta</taxon>
        <taxon>Embryophyta</taxon>
        <taxon>Tracheophyta</taxon>
        <taxon>Spermatophyta</taxon>
        <taxon>Magnoliopsida</taxon>
        <taxon>eudicotyledons</taxon>
        <taxon>Gunneridae</taxon>
        <taxon>Pentapetalae</taxon>
        <taxon>asterids</taxon>
        <taxon>campanulids</taxon>
        <taxon>Asterales</taxon>
        <taxon>Asteraceae</taxon>
        <taxon>Asteroideae</taxon>
        <taxon>Heliantheae alliance</taxon>
        <taxon>Millerieae</taxon>
        <taxon>Smallanthus</taxon>
    </lineage>
</organism>
<gene>
    <name evidence="1" type="ORF">L1987_28969</name>
</gene>
<accession>A0ACB9I0H3</accession>
<comment type="caution">
    <text evidence="1">The sequence shown here is derived from an EMBL/GenBank/DDBJ whole genome shotgun (WGS) entry which is preliminary data.</text>
</comment>
<reference evidence="1 2" key="2">
    <citation type="journal article" date="2022" name="Mol. Ecol. Resour.">
        <title>The genomes of chicory, endive, great burdock and yacon provide insights into Asteraceae paleo-polyploidization history and plant inulin production.</title>
        <authorList>
            <person name="Fan W."/>
            <person name="Wang S."/>
            <person name="Wang H."/>
            <person name="Wang A."/>
            <person name="Jiang F."/>
            <person name="Liu H."/>
            <person name="Zhao H."/>
            <person name="Xu D."/>
            <person name="Zhang Y."/>
        </authorList>
    </citation>
    <scope>NUCLEOTIDE SEQUENCE [LARGE SCALE GENOMIC DNA]</scope>
    <source>
        <strain evidence="2">cv. Yunnan</strain>
        <tissue evidence="1">Leaves</tissue>
    </source>
</reference>
<evidence type="ECO:0000313" key="1">
    <source>
        <dbReference type="EMBL" id="KAI3800870.1"/>
    </source>
</evidence>
<dbReference type="Proteomes" id="UP001056120">
    <property type="component" value="Linkage Group LG10"/>
</dbReference>